<dbReference type="SUPFAM" id="SSF51735">
    <property type="entry name" value="NAD(P)-binding Rossmann-fold domains"/>
    <property type="match status" value="1"/>
</dbReference>
<dbReference type="Proteomes" id="UP001500620">
    <property type="component" value="Unassembled WGS sequence"/>
</dbReference>
<evidence type="ECO:0000259" key="1">
    <source>
        <dbReference type="Pfam" id="PF13460"/>
    </source>
</evidence>
<dbReference type="PANTHER" id="PTHR43355:SF2">
    <property type="entry name" value="FLAVIN REDUCTASE (NADPH)"/>
    <property type="match status" value="1"/>
</dbReference>
<feature type="domain" description="NAD(P)-binding" evidence="1">
    <location>
        <begin position="8"/>
        <end position="177"/>
    </location>
</feature>
<dbReference type="InterPro" id="IPR036291">
    <property type="entry name" value="NAD(P)-bd_dom_sf"/>
</dbReference>
<sequence length="206" mass="22069">MTSLVVFGAGGRAGQRILAEAARRELKTTAAVREPAKYPHISGAVVVAGDATDAESVARVAHGHDVAVSAVYSAELDTADYAEAMKALLAGLERAGVQRLLMIGIATTLPAEDGEGMAFERLDLPAEWRPFLQARADELQVLRAYDGPVDWVVFAPPMELVDEEGDSRYQIRNFGNRLTYAALANAILDEAAANRHHRTQLGISGS</sequence>
<dbReference type="Gene3D" id="3.40.50.720">
    <property type="entry name" value="NAD(P)-binding Rossmann-like Domain"/>
    <property type="match status" value="1"/>
</dbReference>
<evidence type="ECO:0000313" key="3">
    <source>
        <dbReference type="Proteomes" id="UP001500620"/>
    </source>
</evidence>
<dbReference type="Pfam" id="PF13460">
    <property type="entry name" value="NAD_binding_10"/>
    <property type="match status" value="1"/>
</dbReference>
<dbReference type="InterPro" id="IPR051606">
    <property type="entry name" value="Polyketide_Oxido-like"/>
</dbReference>
<gene>
    <name evidence="2" type="ORF">GCM10022255_105890</name>
</gene>
<keyword evidence="3" id="KW-1185">Reference proteome</keyword>
<protein>
    <submittedName>
        <fullName evidence="2">NAD(P)-dependent oxidoreductase</fullName>
    </submittedName>
</protein>
<comment type="caution">
    <text evidence="2">The sequence shown here is derived from an EMBL/GenBank/DDBJ whole genome shotgun (WGS) entry which is preliminary data.</text>
</comment>
<organism evidence="2 3">
    <name type="scientific">Dactylosporangium darangshiense</name>
    <dbReference type="NCBI Taxonomy" id="579108"/>
    <lineage>
        <taxon>Bacteria</taxon>
        <taxon>Bacillati</taxon>
        <taxon>Actinomycetota</taxon>
        <taxon>Actinomycetes</taxon>
        <taxon>Micromonosporales</taxon>
        <taxon>Micromonosporaceae</taxon>
        <taxon>Dactylosporangium</taxon>
    </lineage>
</organism>
<dbReference type="InterPro" id="IPR016040">
    <property type="entry name" value="NAD(P)-bd_dom"/>
</dbReference>
<dbReference type="EMBL" id="BAABAT010000063">
    <property type="protein sequence ID" value="GAA4263229.1"/>
    <property type="molecule type" value="Genomic_DNA"/>
</dbReference>
<proteinExistence type="predicted"/>
<name>A0ABP8DTZ8_9ACTN</name>
<evidence type="ECO:0000313" key="2">
    <source>
        <dbReference type="EMBL" id="GAA4263229.1"/>
    </source>
</evidence>
<accession>A0ABP8DTZ8</accession>
<dbReference type="PANTHER" id="PTHR43355">
    <property type="entry name" value="FLAVIN REDUCTASE (NADPH)"/>
    <property type="match status" value="1"/>
</dbReference>
<reference evidence="3" key="1">
    <citation type="journal article" date="2019" name="Int. J. Syst. Evol. Microbiol.">
        <title>The Global Catalogue of Microorganisms (GCM) 10K type strain sequencing project: providing services to taxonomists for standard genome sequencing and annotation.</title>
        <authorList>
            <consortium name="The Broad Institute Genomics Platform"/>
            <consortium name="The Broad Institute Genome Sequencing Center for Infectious Disease"/>
            <person name="Wu L."/>
            <person name="Ma J."/>
        </authorList>
    </citation>
    <scope>NUCLEOTIDE SEQUENCE [LARGE SCALE GENOMIC DNA]</scope>
    <source>
        <strain evidence="3">JCM 17441</strain>
    </source>
</reference>